<gene>
    <name evidence="1" type="ORF">HZH68_004513</name>
</gene>
<evidence type="ECO:0000313" key="2">
    <source>
        <dbReference type="Proteomes" id="UP000617340"/>
    </source>
</evidence>
<organism evidence="1 2">
    <name type="scientific">Vespula germanica</name>
    <name type="common">German yellow jacket</name>
    <name type="synonym">Paravespula germanica</name>
    <dbReference type="NCBI Taxonomy" id="30212"/>
    <lineage>
        <taxon>Eukaryota</taxon>
        <taxon>Metazoa</taxon>
        <taxon>Ecdysozoa</taxon>
        <taxon>Arthropoda</taxon>
        <taxon>Hexapoda</taxon>
        <taxon>Insecta</taxon>
        <taxon>Pterygota</taxon>
        <taxon>Neoptera</taxon>
        <taxon>Endopterygota</taxon>
        <taxon>Hymenoptera</taxon>
        <taxon>Apocrita</taxon>
        <taxon>Aculeata</taxon>
        <taxon>Vespoidea</taxon>
        <taxon>Vespidae</taxon>
        <taxon>Vespinae</taxon>
        <taxon>Vespula</taxon>
    </lineage>
</organism>
<accession>A0A834NI20</accession>
<evidence type="ECO:0000313" key="1">
    <source>
        <dbReference type="EMBL" id="KAF7410132.1"/>
    </source>
</evidence>
<dbReference type="AlphaFoldDB" id="A0A834NI20"/>
<reference evidence="1" key="1">
    <citation type="journal article" date="2020" name="G3 (Bethesda)">
        <title>High-Quality Assemblies for Three Invasive Social Wasps from the &lt;i&gt;Vespula&lt;/i&gt; Genus.</title>
        <authorList>
            <person name="Harrop T.W.R."/>
            <person name="Guhlin J."/>
            <person name="McLaughlin G.M."/>
            <person name="Permina E."/>
            <person name="Stockwell P."/>
            <person name="Gilligan J."/>
            <person name="Le Lec M.F."/>
            <person name="Gruber M.A.M."/>
            <person name="Quinn O."/>
            <person name="Lovegrove M."/>
            <person name="Duncan E.J."/>
            <person name="Remnant E.J."/>
            <person name="Van Eeckhoven J."/>
            <person name="Graham B."/>
            <person name="Knapp R.A."/>
            <person name="Langford K.W."/>
            <person name="Kronenberg Z."/>
            <person name="Press M.O."/>
            <person name="Eacker S.M."/>
            <person name="Wilson-Rankin E.E."/>
            <person name="Purcell J."/>
            <person name="Lester P.J."/>
            <person name="Dearden P.K."/>
        </authorList>
    </citation>
    <scope>NUCLEOTIDE SEQUENCE</scope>
    <source>
        <strain evidence="1">Linc-1</strain>
    </source>
</reference>
<name>A0A834NI20_VESGE</name>
<sequence>MACRSEIGGHSATGEIPRHFTAQITLLIVETITKCFGKRRRCPNSCCDSTPLLCQGLQAINTPRRTPVLCTSLTYLPVTVASFSDSWRFYTWNCPDLHQNTHGQCK</sequence>
<dbReference type="EMBL" id="JACSDZ010000003">
    <property type="protein sequence ID" value="KAF7410132.1"/>
    <property type="molecule type" value="Genomic_DNA"/>
</dbReference>
<proteinExistence type="predicted"/>
<protein>
    <submittedName>
        <fullName evidence="1">Uncharacterized protein</fullName>
    </submittedName>
</protein>
<keyword evidence="2" id="KW-1185">Reference proteome</keyword>
<comment type="caution">
    <text evidence="1">The sequence shown here is derived from an EMBL/GenBank/DDBJ whole genome shotgun (WGS) entry which is preliminary data.</text>
</comment>
<dbReference type="Proteomes" id="UP000617340">
    <property type="component" value="Unassembled WGS sequence"/>
</dbReference>